<dbReference type="KEGG" id="alka:J0B03_02840"/>
<evidence type="ECO:0000256" key="1">
    <source>
        <dbReference type="ARBA" id="ARBA00009924"/>
    </source>
</evidence>
<protein>
    <recommendedName>
        <fullName evidence="4">ADP/GDP-polyphosphate phosphotransferase</fullName>
        <ecNumber evidence="4">2.7.4.-</ecNumber>
    </recommendedName>
    <alternativeName>
        <fullName evidence="4">Polyphosphate kinase PPK2</fullName>
    </alternativeName>
</protein>
<dbReference type="PANTHER" id="PTHR34383:SF1">
    <property type="entry name" value="ADP-POLYPHOSPHATE PHOSPHOTRANSFERASE"/>
    <property type="match status" value="1"/>
</dbReference>
<reference evidence="6" key="1">
    <citation type="submission" date="2021-03" db="EMBL/GenBank/DDBJ databases">
        <title>Alkalibacter marinus sp. nov., isolated from tidal flat sediment.</title>
        <authorList>
            <person name="Namirimu T."/>
            <person name="Yang J.-A."/>
            <person name="Yang S.-H."/>
            <person name="Kim Y.-J."/>
            <person name="Kwon K.K."/>
        </authorList>
    </citation>
    <scope>NUCLEOTIDE SEQUENCE</scope>
    <source>
        <strain evidence="6">ES005</strain>
    </source>
</reference>
<dbReference type="InterPro" id="IPR027417">
    <property type="entry name" value="P-loop_NTPase"/>
</dbReference>
<comment type="function">
    <text evidence="4">Uses inorganic polyphosphate (polyP) as a donor to convert GDP to GTP or ADP to ATP.</text>
</comment>
<dbReference type="Proteomes" id="UP000663499">
    <property type="component" value="Chromosome"/>
</dbReference>
<dbReference type="PANTHER" id="PTHR34383">
    <property type="entry name" value="POLYPHOSPHATE:AMP PHOSPHOTRANSFERASE-RELATED"/>
    <property type="match status" value="1"/>
</dbReference>
<name>A0A974XG08_9FIRM</name>
<dbReference type="GO" id="GO:0008976">
    <property type="term" value="F:polyphosphate kinase activity"/>
    <property type="evidence" value="ECO:0007669"/>
    <property type="project" value="UniProtKB-UniRule"/>
</dbReference>
<dbReference type="SUPFAM" id="SSF52540">
    <property type="entry name" value="P-loop containing nucleoside triphosphate hydrolases"/>
    <property type="match status" value="1"/>
</dbReference>
<organism evidence="6 7">
    <name type="scientific">Alkalibacter rhizosphaerae</name>
    <dbReference type="NCBI Taxonomy" id="2815577"/>
    <lineage>
        <taxon>Bacteria</taxon>
        <taxon>Bacillati</taxon>
        <taxon>Bacillota</taxon>
        <taxon>Clostridia</taxon>
        <taxon>Eubacteriales</taxon>
        <taxon>Eubacteriaceae</taxon>
        <taxon>Alkalibacter</taxon>
    </lineage>
</organism>
<dbReference type="Pfam" id="PF03976">
    <property type="entry name" value="PPK2"/>
    <property type="match status" value="1"/>
</dbReference>
<dbReference type="AlphaFoldDB" id="A0A974XG08"/>
<dbReference type="EC" id="2.7.4.-" evidence="4"/>
<keyword evidence="7" id="KW-1185">Reference proteome</keyword>
<keyword evidence="3 4" id="KW-0418">Kinase</keyword>
<evidence type="ECO:0000256" key="4">
    <source>
        <dbReference type="RuleBase" id="RU369062"/>
    </source>
</evidence>
<dbReference type="InterPro" id="IPR022488">
    <property type="entry name" value="PPK2-related"/>
</dbReference>
<evidence type="ECO:0000256" key="2">
    <source>
        <dbReference type="ARBA" id="ARBA00022679"/>
    </source>
</evidence>
<dbReference type="EMBL" id="CP071444">
    <property type="protein sequence ID" value="QSX09021.1"/>
    <property type="molecule type" value="Genomic_DNA"/>
</dbReference>
<evidence type="ECO:0000313" key="6">
    <source>
        <dbReference type="EMBL" id="QSX09021.1"/>
    </source>
</evidence>
<evidence type="ECO:0000259" key="5">
    <source>
        <dbReference type="Pfam" id="PF03976"/>
    </source>
</evidence>
<evidence type="ECO:0000313" key="7">
    <source>
        <dbReference type="Proteomes" id="UP000663499"/>
    </source>
</evidence>
<accession>A0A974XG08</accession>
<sequence>MIMEYQTKKLPKKVYERELRKLHIELVKWQKWVVDQGLKVVVIFEGRDAAGKGGTIKRITETLNPRHCRVVALPVPTEKERTQWYFQRYVSHLPSAGEIVLFDRSWYNRAGVERVMGFCTDEEYWEFIQTVPQFEDMLIRSGITLIKYWFSVSEEEQEKRFQDRIEDPTKRWKISQMDLEARKKWHEYSHAKDTMFIHTDTDDSPWYVVESDLKRNARINCIHHLLEQFDYKQVRPREIVLPSINQVGSVERIPYDRQRLVPDHAKALLDREED</sequence>
<comment type="similarity">
    <text evidence="1 4">Belongs to the polyphosphate kinase 2 (PPK2) family. Class I subfamily.</text>
</comment>
<dbReference type="InterPro" id="IPR016898">
    <property type="entry name" value="Polyphosphate_phosphotransfera"/>
</dbReference>
<keyword evidence="2 4" id="KW-0808">Transferase</keyword>
<gene>
    <name evidence="6" type="primary">ppk2</name>
    <name evidence="6" type="ORF">J0B03_02840</name>
</gene>
<dbReference type="InterPro" id="IPR022486">
    <property type="entry name" value="PPK2_PA0141"/>
</dbReference>
<dbReference type="GO" id="GO:0006793">
    <property type="term" value="P:phosphorus metabolic process"/>
    <property type="evidence" value="ECO:0007669"/>
    <property type="project" value="InterPro"/>
</dbReference>
<feature type="domain" description="Polyphosphate kinase-2-related" evidence="5">
    <location>
        <begin position="10"/>
        <end position="235"/>
    </location>
</feature>
<proteinExistence type="inferred from homology"/>
<dbReference type="Gene3D" id="3.40.50.300">
    <property type="entry name" value="P-loop containing nucleotide triphosphate hydrolases"/>
    <property type="match status" value="1"/>
</dbReference>
<dbReference type="PIRSF" id="PIRSF028756">
    <property type="entry name" value="PPK2_prd"/>
    <property type="match status" value="1"/>
</dbReference>
<comment type="subunit">
    <text evidence="4">Homotetramer.</text>
</comment>
<evidence type="ECO:0000256" key="3">
    <source>
        <dbReference type="ARBA" id="ARBA00022777"/>
    </source>
</evidence>
<dbReference type="NCBIfam" id="TIGR03707">
    <property type="entry name" value="PPK2_P_aer"/>
    <property type="match status" value="1"/>
</dbReference>